<dbReference type="AlphaFoldDB" id="A0A344J8S2"/>
<evidence type="ECO:0000313" key="4">
    <source>
        <dbReference type="Proteomes" id="UP000251842"/>
    </source>
</evidence>
<dbReference type="InterPro" id="IPR025241">
    <property type="entry name" value="DUF4190"/>
</dbReference>
<dbReference type="EMBL" id="CP029556">
    <property type="protein sequence ID" value="AXA85432.1"/>
    <property type="molecule type" value="Genomic_DNA"/>
</dbReference>
<name>A0A344J8S2_9GAMM</name>
<organism evidence="3 4">
    <name type="scientific">Solilutibacter oculi</name>
    <dbReference type="NCBI Taxonomy" id="2698682"/>
    <lineage>
        <taxon>Bacteria</taxon>
        <taxon>Pseudomonadati</taxon>
        <taxon>Pseudomonadota</taxon>
        <taxon>Gammaproteobacteria</taxon>
        <taxon>Lysobacterales</taxon>
        <taxon>Lysobacteraceae</taxon>
        <taxon>Solilutibacter</taxon>
    </lineage>
</organism>
<dbReference type="KEGG" id="lue:DCD74_03080"/>
<evidence type="ECO:0000259" key="2">
    <source>
        <dbReference type="Pfam" id="PF13828"/>
    </source>
</evidence>
<proteinExistence type="predicted"/>
<feature type="domain" description="DUF4190" evidence="2">
    <location>
        <begin position="10"/>
        <end position="73"/>
    </location>
</feature>
<keyword evidence="1" id="KW-1133">Transmembrane helix</keyword>
<dbReference type="Pfam" id="PF13828">
    <property type="entry name" value="DUF4190"/>
    <property type="match status" value="1"/>
</dbReference>
<keyword evidence="1" id="KW-0472">Membrane</keyword>
<feature type="transmembrane region" description="Helical" evidence="1">
    <location>
        <begin position="57"/>
        <end position="90"/>
    </location>
</feature>
<dbReference type="Proteomes" id="UP000251842">
    <property type="component" value="Chromosome"/>
</dbReference>
<sequence length="91" mass="9721">MPATRQTHGLAVVSLISGILAWMVMPIVGSIIAIITGHLARRDIRAQPERYEGDAMAVIGLVLGWGQVVMGVLGISALFLFMGGLAWFGWS</sequence>
<accession>A0A344J8S2</accession>
<dbReference type="OrthoDB" id="6183992at2"/>
<evidence type="ECO:0000313" key="3">
    <source>
        <dbReference type="EMBL" id="AXA85432.1"/>
    </source>
</evidence>
<gene>
    <name evidence="3" type="ORF">DCD74_03080</name>
</gene>
<reference evidence="4" key="1">
    <citation type="submission" date="2018-05" db="EMBL/GenBank/DDBJ databases">
        <title>Luteimonas pekinense sp. nov., isolated from human Meibomian gland secretions, Beijing, China.</title>
        <authorList>
            <person name="Wen T."/>
            <person name="Bai H."/>
            <person name="Lv H."/>
        </authorList>
    </citation>
    <scope>NUCLEOTIDE SEQUENCE [LARGE SCALE GENOMIC DNA]</scope>
    <source>
        <strain evidence="4">83-4</strain>
    </source>
</reference>
<feature type="transmembrane region" description="Helical" evidence="1">
    <location>
        <begin position="12"/>
        <end position="36"/>
    </location>
</feature>
<protein>
    <recommendedName>
        <fullName evidence="2">DUF4190 domain-containing protein</fullName>
    </recommendedName>
</protein>
<keyword evidence="4" id="KW-1185">Reference proteome</keyword>
<keyword evidence="1" id="KW-0812">Transmembrane</keyword>
<evidence type="ECO:0000256" key="1">
    <source>
        <dbReference type="SAM" id="Phobius"/>
    </source>
</evidence>